<comment type="caution">
    <text evidence="2">The sequence shown here is derived from an EMBL/GenBank/DDBJ whole genome shotgun (WGS) entry which is preliminary data.</text>
</comment>
<dbReference type="AlphaFoldDB" id="A0A9D4B516"/>
<gene>
    <name evidence="2" type="ORF">KIL84_001623</name>
</gene>
<feature type="region of interest" description="Disordered" evidence="1">
    <location>
        <begin position="1"/>
        <end position="59"/>
    </location>
</feature>
<keyword evidence="3" id="KW-1185">Reference proteome</keyword>
<organism evidence="2 3">
    <name type="scientific">Mauremys mutica</name>
    <name type="common">yellowpond turtle</name>
    <dbReference type="NCBI Taxonomy" id="74926"/>
    <lineage>
        <taxon>Eukaryota</taxon>
        <taxon>Metazoa</taxon>
        <taxon>Chordata</taxon>
        <taxon>Craniata</taxon>
        <taxon>Vertebrata</taxon>
        <taxon>Euteleostomi</taxon>
        <taxon>Archelosauria</taxon>
        <taxon>Testudinata</taxon>
        <taxon>Testudines</taxon>
        <taxon>Cryptodira</taxon>
        <taxon>Durocryptodira</taxon>
        <taxon>Testudinoidea</taxon>
        <taxon>Geoemydidae</taxon>
        <taxon>Geoemydinae</taxon>
        <taxon>Mauremys</taxon>
    </lineage>
</organism>
<proteinExistence type="predicted"/>
<reference evidence="2" key="1">
    <citation type="submission" date="2021-09" db="EMBL/GenBank/DDBJ databases">
        <title>The genome of Mauremys mutica provides insights into the evolution of semi-aquatic lifestyle.</title>
        <authorList>
            <person name="Gong S."/>
            <person name="Gao Y."/>
        </authorList>
    </citation>
    <scope>NUCLEOTIDE SEQUENCE</scope>
    <source>
        <strain evidence="2">MM-2020</strain>
        <tissue evidence="2">Muscle</tissue>
    </source>
</reference>
<evidence type="ECO:0000313" key="3">
    <source>
        <dbReference type="Proteomes" id="UP000827986"/>
    </source>
</evidence>
<protein>
    <submittedName>
        <fullName evidence="2">Uncharacterized protein</fullName>
    </submittedName>
</protein>
<dbReference type="EMBL" id="JAHDVG010000469">
    <property type="protein sequence ID" value="KAH1180689.1"/>
    <property type="molecule type" value="Genomic_DNA"/>
</dbReference>
<feature type="compositionally biased region" description="Polar residues" evidence="1">
    <location>
        <begin position="1"/>
        <end position="12"/>
    </location>
</feature>
<name>A0A9D4B516_9SAUR</name>
<evidence type="ECO:0000256" key="1">
    <source>
        <dbReference type="SAM" id="MobiDB-lite"/>
    </source>
</evidence>
<evidence type="ECO:0000313" key="2">
    <source>
        <dbReference type="EMBL" id="KAH1180689.1"/>
    </source>
</evidence>
<dbReference type="Proteomes" id="UP000827986">
    <property type="component" value="Unassembled WGS sequence"/>
</dbReference>
<sequence>MTPGTLSPSSLTLMPPQAPKPAAPGSAPRLQVVGPVAMGHLHGDGGGWHSGTPGISRPGGLRARTELSIYHRCSPAWDSALPLARLSRVARTLRCPTPYLGTTGDSTAPFWA</sequence>
<accession>A0A9D4B516</accession>